<keyword evidence="4 7" id="KW-0267">Excision nuclease</keyword>
<evidence type="ECO:0000259" key="8">
    <source>
        <dbReference type="PROSITE" id="PS50151"/>
    </source>
</evidence>
<dbReference type="InterPro" id="IPR035901">
    <property type="entry name" value="GIY-YIG_endonuc_sf"/>
</dbReference>
<keyword evidence="3 7" id="KW-0228">DNA excision</keyword>
<dbReference type="PANTHER" id="PTHR30562:SF1">
    <property type="entry name" value="UVRABC SYSTEM PROTEIN C"/>
    <property type="match status" value="1"/>
</dbReference>
<evidence type="ECO:0000256" key="2">
    <source>
        <dbReference type="ARBA" id="ARBA00022763"/>
    </source>
</evidence>
<keyword evidence="6 7" id="KW-0742">SOS response</keyword>
<dbReference type="PROSITE" id="PS50151">
    <property type="entry name" value="UVR"/>
    <property type="match status" value="1"/>
</dbReference>
<dbReference type="InterPro" id="IPR003583">
    <property type="entry name" value="Hlx-hairpin-Hlx_DNA-bd_motif"/>
</dbReference>
<accession>A0A6N2R330</accession>
<dbReference type="InterPro" id="IPR000305">
    <property type="entry name" value="GIY-YIG_endonuc"/>
</dbReference>
<evidence type="ECO:0000256" key="7">
    <source>
        <dbReference type="HAMAP-Rule" id="MF_00203"/>
    </source>
</evidence>
<dbReference type="Gene3D" id="1.10.150.20">
    <property type="entry name" value="5' to 3' exonuclease, C-terminal subdomain"/>
    <property type="match status" value="1"/>
</dbReference>
<dbReference type="SUPFAM" id="SSF46600">
    <property type="entry name" value="C-terminal UvrC-binding domain of UvrB"/>
    <property type="match status" value="1"/>
</dbReference>
<dbReference type="PROSITE" id="PS50164">
    <property type="entry name" value="GIY_YIG"/>
    <property type="match status" value="1"/>
</dbReference>
<protein>
    <recommendedName>
        <fullName evidence="7">UvrABC system protein C</fullName>
        <shortName evidence="7">Protein UvrC</shortName>
    </recommendedName>
    <alternativeName>
        <fullName evidence="7">Excinuclease ABC subunit C</fullName>
    </alternativeName>
</protein>
<dbReference type="EMBL" id="CACRSL010000003">
    <property type="protein sequence ID" value="VYS74531.1"/>
    <property type="molecule type" value="Genomic_DNA"/>
</dbReference>
<dbReference type="AlphaFoldDB" id="A0A6N2R330"/>
<evidence type="ECO:0000256" key="4">
    <source>
        <dbReference type="ARBA" id="ARBA00022881"/>
    </source>
</evidence>
<dbReference type="Pfam" id="PF08459">
    <property type="entry name" value="UvrC_RNaseH_dom"/>
    <property type="match status" value="1"/>
</dbReference>
<keyword evidence="5 7" id="KW-0234">DNA repair</keyword>
<gene>
    <name evidence="7 11" type="primary">uvrC</name>
    <name evidence="11" type="ORF">AULFYP135_00146</name>
</gene>
<dbReference type="GO" id="GO:0003677">
    <property type="term" value="F:DNA binding"/>
    <property type="evidence" value="ECO:0007669"/>
    <property type="project" value="UniProtKB-UniRule"/>
</dbReference>
<evidence type="ECO:0000256" key="6">
    <source>
        <dbReference type="ARBA" id="ARBA00023236"/>
    </source>
</evidence>
<dbReference type="Pfam" id="PF01541">
    <property type="entry name" value="GIY-YIG"/>
    <property type="match status" value="1"/>
</dbReference>
<dbReference type="GO" id="GO:0009432">
    <property type="term" value="P:SOS response"/>
    <property type="evidence" value="ECO:0007669"/>
    <property type="project" value="UniProtKB-UniRule"/>
</dbReference>
<dbReference type="GO" id="GO:0005737">
    <property type="term" value="C:cytoplasm"/>
    <property type="evidence" value="ECO:0007669"/>
    <property type="project" value="UniProtKB-SubCell"/>
</dbReference>
<dbReference type="GO" id="GO:0009380">
    <property type="term" value="C:excinuclease repair complex"/>
    <property type="evidence" value="ECO:0007669"/>
    <property type="project" value="InterPro"/>
</dbReference>
<dbReference type="FunFam" id="3.40.1440.10:FF:000001">
    <property type="entry name" value="UvrABC system protein C"/>
    <property type="match status" value="1"/>
</dbReference>
<dbReference type="InterPro" id="IPR047296">
    <property type="entry name" value="GIY-YIG_UvrC_Cho"/>
</dbReference>
<dbReference type="SMART" id="SM00278">
    <property type="entry name" value="HhH1"/>
    <property type="match status" value="2"/>
</dbReference>
<dbReference type="InterPro" id="IPR001943">
    <property type="entry name" value="UVR_dom"/>
</dbReference>
<name>A0A6N2R330_9FIRM</name>
<dbReference type="NCBIfam" id="TIGR00194">
    <property type="entry name" value="uvrC"/>
    <property type="match status" value="1"/>
</dbReference>
<proteinExistence type="inferred from homology"/>
<sequence>MTDEILARLKKRVKNLPMQPGVYIMKDKSGNIIYIGKAKSLKNRVSSYFRSIDKHLPKVYQMVQHVDDFEYIVTDSEFEALVLECSLIKYHTPKYNILLKDDKGYTYIKITNEEYPRIESAKQRLDDGATYIGPYISGFVVKQTVDEANRVFALPSCSRKFPQEFGKGRPCLNFHMRRCMGLCQGKISKEEYAETLSQAMDFIKGGGNATLKILEKKMEEAAENLEFEKAAHYRDRIKAIQKINEQQKVVYAKAVNQDVHAFVQGSGDTCAVVLKFREERLVDKQDFFLGEVDSLPEARSEFLVRYYSGNSDIPPLIEIDDQYEDPELVEEYITQQAGKKVTLHIPQRGEQHKLVQMAITNAAQQISHLTEQSGRDVAALAELAKLLGLKKPPRYIEAYDISNIGSDTVVAGMVVFEGGKPLKSAYKRFSIKTVNGIDDYGSMREVITRRMKRYEEEKESGVSFGRLPDLILLDGGKGHVSAVAPVLAQFGVEIPLFGMVKDDRHRTRAIALDGGEIAIGSQRGAFTLISTIQEEVHRFAISYSRQKHQKAGLELALTTVEGIGPTRAKALFQHFKTKKAMTEATVEQLCQVKGISRQKAQAVYEYLHPELFPQEEEKIAEDGE</sequence>
<dbReference type="PANTHER" id="PTHR30562">
    <property type="entry name" value="UVRC/OXIDOREDUCTASE"/>
    <property type="match status" value="1"/>
</dbReference>
<feature type="domain" description="UvrC family homology region profile" evidence="10">
    <location>
        <begin position="259"/>
        <end position="487"/>
    </location>
</feature>
<dbReference type="SUPFAM" id="SSF47781">
    <property type="entry name" value="RuvA domain 2-like"/>
    <property type="match status" value="1"/>
</dbReference>
<dbReference type="Pfam" id="PF14520">
    <property type="entry name" value="HHH_5"/>
    <property type="match status" value="1"/>
</dbReference>
<dbReference type="Gene3D" id="3.30.420.340">
    <property type="entry name" value="UvrC, RNAse H endonuclease domain"/>
    <property type="match status" value="1"/>
</dbReference>
<dbReference type="HAMAP" id="MF_00203">
    <property type="entry name" value="UvrC"/>
    <property type="match status" value="1"/>
</dbReference>
<keyword evidence="1 7" id="KW-0963">Cytoplasm</keyword>
<evidence type="ECO:0000259" key="10">
    <source>
        <dbReference type="PROSITE" id="PS50165"/>
    </source>
</evidence>
<feature type="domain" description="GIY-YIG" evidence="9">
    <location>
        <begin position="18"/>
        <end position="97"/>
    </location>
</feature>
<dbReference type="PROSITE" id="PS50165">
    <property type="entry name" value="UVRC"/>
    <property type="match status" value="1"/>
</dbReference>
<evidence type="ECO:0000256" key="5">
    <source>
        <dbReference type="ARBA" id="ARBA00023204"/>
    </source>
</evidence>
<evidence type="ECO:0000259" key="9">
    <source>
        <dbReference type="PROSITE" id="PS50164"/>
    </source>
</evidence>
<dbReference type="GO" id="GO:0009381">
    <property type="term" value="F:excinuclease ABC activity"/>
    <property type="evidence" value="ECO:0007669"/>
    <property type="project" value="UniProtKB-UniRule"/>
</dbReference>
<comment type="subcellular location">
    <subcellularLocation>
        <location evidence="7">Cytoplasm</location>
    </subcellularLocation>
</comment>
<reference evidence="11" key="1">
    <citation type="submission" date="2019-11" db="EMBL/GenBank/DDBJ databases">
        <authorList>
            <person name="Feng L."/>
        </authorList>
    </citation>
    <scope>NUCLEOTIDE SEQUENCE</scope>
    <source>
        <strain evidence="11">AundefinedLFYP135</strain>
    </source>
</reference>
<comment type="similarity">
    <text evidence="7">Belongs to the UvrC family.</text>
</comment>
<evidence type="ECO:0000256" key="1">
    <source>
        <dbReference type="ARBA" id="ARBA00022490"/>
    </source>
</evidence>
<dbReference type="InterPro" id="IPR010994">
    <property type="entry name" value="RuvA_2-like"/>
</dbReference>
<dbReference type="Gene3D" id="3.40.1440.10">
    <property type="entry name" value="GIY-YIG endonuclease"/>
    <property type="match status" value="1"/>
</dbReference>
<dbReference type="InterPro" id="IPR004791">
    <property type="entry name" value="UvrC"/>
</dbReference>
<dbReference type="Pfam" id="PF02151">
    <property type="entry name" value="UVR"/>
    <property type="match status" value="1"/>
</dbReference>
<dbReference type="Gene3D" id="4.10.860.10">
    <property type="entry name" value="UVR domain"/>
    <property type="match status" value="1"/>
</dbReference>
<organism evidence="11">
    <name type="scientific">uncultured Anaerotruncus sp</name>
    <dbReference type="NCBI Taxonomy" id="905011"/>
    <lineage>
        <taxon>Bacteria</taxon>
        <taxon>Bacillati</taxon>
        <taxon>Bacillota</taxon>
        <taxon>Clostridia</taxon>
        <taxon>Eubacteriales</taxon>
        <taxon>Oscillospiraceae</taxon>
        <taxon>Anaerotruncus</taxon>
        <taxon>environmental samples</taxon>
    </lineage>
</organism>
<comment type="subunit">
    <text evidence="7">Interacts with UvrB in an incision complex.</text>
</comment>
<dbReference type="InterPro" id="IPR038476">
    <property type="entry name" value="UvrC_RNase_H_dom_sf"/>
</dbReference>
<dbReference type="InterPro" id="IPR001162">
    <property type="entry name" value="UvrC_RNase_H_dom"/>
</dbReference>
<dbReference type="SMART" id="SM00465">
    <property type="entry name" value="GIYc"/>
    <property type="match status" value="1"/>
</dbReference>
<evidence type="ECO:0000256" key="3">
    <source>
        <dbReference type="ARBA" id="ARBA00022769"/>
    </source>
</evidence>
<dbReference type="InterPro" id="IPR050066">
    <property type="entry name" value="UvrABC_protein_C"/>
</dbReference>
<dbReference type="FunFam" id="4.10.860.10:FF:000002">
    <property type="entry name" value="UvrABC system protein C"/>
    <property type="match status" value="1"/>
</dbReference>
<keyword evidence="2 7" id="KW-0227">DNA damage</keyword>
<comment type="function">
    <text evidence="7">The UvrABC repair system catalyzes the recognition and processing of DNA lesions. UvrC both incises the 5' and 3' sides of the lesion. The N-terminal half is responsible for the 3' incision and the C-terminal half is responsible for the 5' incision.</text>
</comment>
<dbReference type="CDD" id="cd10434">
    <property type="entry name" value="GIY-YIG_UvrC_Cho"/>
    <property type="match status" value="1"/>
</dbReference>
<dbReference type="InterPro" id="IPR036876">
    <property type="entry name" value="UVR_dom_sf"/>
</dbReference>
<dbReference type="SUPFAM" id="SSF82771">
    <property type="entry name" value="GIY-YIG endonuclease"/>
    <property type="match status" value="1"/>
</dbReference>
<evidence type="ECO:0000313" key="11">
    <source>
        <dbReference type="EMBL" id="VYS74531.1"/>
    </source>
</evidence>
<dbReference type="Pfam" id="PF22920">
    <property type="entry name" value="UvrC_RNaseH"/>
    <property type="match status" value="1"/>
</dbReference>
<dbReference type="GO" id="GO:0006289">
    <property type="term" value="P:nucleotide-excision repair"/>
    <property type="evidence" value="ECO:0007669"/>
    <property type="project" value="UniProtKB-UniRule"/>
</dbReference>
<feature type="domain" description="UVR" evidence="8">
    <location>
        <begin position="208"/>
        <end position="243"/>
    </location>
</feature>